<dbReference type="PANTHER" id="PTHR48079">
    <property type="entry name" value="PROTEIN YEEZ"/>
    <property type="match status" value="1"/>
</dbReference>
<dbReference type="EMBL" id="CADCWL010000168">
    <property type="protein sequence ID" value="CAA9574573.1"/>
    <property type="molecule type" value="Genomic_DNA"/>
</dbReference>
<organism evidence="2">
    <name type="scientific">uncultured Thermomicrobiales bacterium</name>
    <dbReference type="NCBI Taxonomy" id="1645740"/>
    <lineage>
        <taxon>Bacteria</taxon>
        <taxon>Pseudomonadati</taxon>
        <taxon>Thermomicrobiota</taxon>
        <taxon>Thermomicrobia</taxon>
        <taxon>Thermomicrobiales</taxon>
        <taxon>environmental samples</taxon>
    </lineage>
</organism>
<dbReference type="InterPro" id="IPR001509">
    <property type="entry name" value="Epimerase_deHydtase"/>
</dbReference>
<dbReference type="GO" id="GO:0005737">
    <property type="term" value="C:cytoplasm"/>
    <property type="evidence" value="ECO:0007669"/>
    <property type="project" value="TreeGrafter"/>
</dbReference>
<feature type="domain" description="NAD-dependent epimerase/dehydratase" evidence="1">
    <location>
        <begin position="9"/>
        <end position="214"/>
    </location>
</feature>
<name>A0A6J4VBA4_9BACT</name>
<dbReference type="AlphaFoldDB" id="A0A6J4VBA4"/>
<dbReference type="InterPro" id="IPR051783">
    <property type="entry name" value="NAD(P)-dependent_oxidoreduct"/>
</dbReference>
<dbReference type="PANTHER" id="PTHR48079:SF6">
    <property type="entry name" value="NAD(P)-BINDING DOMAIN-CONTAINING PROTEIN-RELATED"/>
    <property type="match status" value="1"/>
</dbReference>
<proteinExistence type="predicted"/>
<feature type="non-terminal residue" evidence="2">
    <location>
        <position position="291"/>
    </location>
</feature>
<dbReference type="Gene3D" id="3.40.50.720">
    <property type="entry name" value="NAD(P)-binding Rossmann-like Domain"/>
    <property type="match status" value="1"/>
</dbReference>
<gene>
    <name evidence="2" type="ORF">AVDCRST_MAG19-3182</name>
</gene>
<evidence type="ECO:0000259" key="1">
    <source>
        <dbReference type="Pfam" id="PF01370"/>
    </source>
</evidence>
<protein>
    <recommendedName>
        <fullName evidence="1">NAD-dependent epimerase/dehydratase domain-containing protein</fullName>
    </recommendedName>
</protein>
<sequence length="291" mass="30505">MNENAGLHVVVGAGGGAGGAIVRELIARGKRVRTVGRSGPAVMPAGVEVVRGDATDPASVKGFTAGAAVVYHAANVPYPEWTERLPQMMEALIAGAGAAGAKLVYVDNLYMYGQVAGPITEDLPATATTRKGALRARLAERLLAAHRAGEVRATIGRASDLYGPGAVNSLAGAQVFPAVVAGKKANWAASLDQAHSHAFVDDVGRALVTLGERDETLGGIWHVPAAEPLTGRRFIELAFEAADRPARTGVLTKPVVRLGGLFRPTIREFGEMVYQFEAPFVVDGGKYRRAF</sequence>
<dbReference type="Pfam" id="PF01370">
    <property type="entry name" value="Epimerase"/>
    <property type="match status" value="1"/>
</dbReference>
<dbReference type="InterPro" id="IPR036291">
    <property type="entry name" value="NAD(P)-bd_dom_sf"/>
</dbReference>
<dbReference type="SUPFAM" id="SSF51735">
    <property type="entry name" value="NAD(P)-binding Rossmann-fold domains"/>
    <property type="match status" value="1"/>
</dbReference>
<evidence type="ECO:0000313" key="2">
    <source>
        <dbReference type="EMBL" id="CAA9574573.1"/>
    </source>
</evidence>
<dbReference type="GO" id="GO:0004029">
    <property type="term" value="F:aldehyde dehydrogenase (NAD+) activity"/>
    <property type="evidence" value="ECO:0007669"/>
    <property type="project" value="TreeGrafter"/>
</dbReference>
<accession>A0A6J4VBA4</accession>
<reference evidence="2" key="1">
    <citation type="submission" date="2020-02" db="EMBL/GenBank/DDBJ databases">
        <authorList>
            <person name="Meier V. D."/>
        </authorList>
    </citation>
    <scope>NUCLEOTIDE SEQUENCE</scope>
    <source>
        <strain evidence="2">AVDCRST_MAG19</strain>
    </source>
</reference>